<dbReference type="SUPFAM" id="SSF56112">
    <property type="entry name" value="Protein kinase-like (PK-like)"/>
    <property type="match status" value="1"/>
</dbReference>
<dbReference type="SMART" id="SM00220">
    <property type="entry name" value="S_TKc"/>
    <property type="match status" value="1"/>
</dbReference>
<keyword evidence="2" id="KW-0808">Transferase</keyword>
<dbReference type="PANTHER" id="PTHR44167:SF24">
    <property type="entry name" value="SERINE_THREONINE-PROTEIN KINASE CHK2"/>
    <property type="match status" value="1"/>
</dbReference>
<dbReference type="Pfam" id="PF00069">
    <property type="entry name" value="Pkinase"/>
    <property type="match status" value="1"/>
</dbReference>
<dbReference type="AlphaFoldDB" id="A0A1J3GPG1"/>
<sequence length="286" mass="31977">MVVIEELGLESSITDDQVASDVFRGTIFSRSVSFRRRIHSESSLGTAIEERNIHFICENNSGTIVKCYSVHSIGRYIYVAMESSECSLSQAMRFVFSGGIDTIGVLANQIEYLRTHFSNPRVFYEANGKPTPLLIRMVKQILEGLRDLHQSGIVHRDLDIESFYLVKHPNSDGFIVKIGNLGFAKQKDANLAIAPRPKLMAPEQTNRSPYHGQENDVFLVAVVLGYVFTSGNKLFVDPSNKSNLTYTAQAKGLLQSSPEVYYLLKGLGHATYHQRFTSLSALHLEL</sequence>
<name>A0A1J3GPG1_NOCCA</name>
<accession>A0A1J3GPG1</accession>
<organism evidence="2">
    <name type="scientific">Noccaea caerulescens</name>
    <name type="common">Alpine penny-cress</name>
    <name type="synonym">Thlaspi caerulescens</name>
    <dbReference type="NCBI Taxonomy" id="107243"/>
    <lineage>
        <taxon>Eukaryota</taxon>
        <taxon>Viridiplantae</taxon>
        <taxon>Streptophyta</taxon>
        <taxon>Embryophyta</taxon>
        <taxon>Tracheophyta</taxon>
        <taxon>Spermatophyta</taxon>
        <taxon>Magnoliopsida</taxon>
        <taxon>eudicotyledons</taxon>
        <taxon>Gunneridae</taxon>
        <taxon>Pentapetalae</taxon>
        <taxon>rosids</taxon>
        <taxon>malvids</taxon>
        <taxon>Brassicales</taxon>
        <taxon>Brassicaceae</taxon>
        <taxon>Coluteocarpeae</taxon>
        <taxon>Noccaea</taxon>
    </lineage>
</organism>
<dbReference type="InterPro" id="IPR011009">
    <property type="entry name" value="Kinase-like_dom_sf"/>
</dbReference>
<evidence type="ECO:0000313" key="2">
    <source>
        <dbReference type="EMBL" id="JAU56164.1"/>
    </source>
</evidence>
<dbReference type="GO" id="GO:0005524">
    <property type="term" value="F:ATP binding"/>
    <property type="evidence" value="ECO:0007669"/>
    <property type="project" value="InterPro"/>
</dbReference>
<reference evidence="2" key="1">
    <citation type="submission" date="2016-07" db="EMBL/GenBank/DDBJ databases">
        <title>De novo transcriptome assembly of four accessions of the metal hyperaccumulator plant Noccaea caerulescens.</title>
        <authorList>
            <person name="Blande D."/>
            <person name="Halimaa P."/>
            <person name="Tervahauta A.I."/>
            <person name="Aarts M.G."/>
            <person name="Karenlampi S.O."/>
        </authorList>
    </citation>
    <scope>NUCLEOTIDE SEQUENCE</scope>
</reference>
<evidence type="ECO:0000259" key="1">
    <source>
        <dbReference type="PROSITE" id="PS50011"/>
    </source>
</evidence>
<dbReference type="GO" id="GO:0004672">
    <property type="term" value="F:protein kinase activity"/>
    <property type="evidence" value="ECO:0007669"/>
    <property type="project" value="InterPro"/>
</dbReference>
<protein>
    <submittedName>
        <fullName evidence="2">Serine/threonine-protein kinase/endoribonuclease IRE1b</fullName>
    </submittedName>
</protein>
<proteinExistence type="predicted"/>
<dbReference type="PANTHER" id="PTHR44167">
    <property type="entry name" value="OVARIAN-SPECIFIC SERINE/THREONINE-PROTEIN KINASE LOK-RELATED"/>
    <property type="match status" value="1"/>
</dbReference>
<dbReference type="Gene3D" id="1.10.510.10">
    <property type="entry name" value="Transferase(Phosphotransferase) domain 1"/>
    <property type="match status" value="1"/>
</dbReference>
<dbReference type="EMBL" id="GEVL01021177">
    <property type="protein sequence ID" value="JAU56164.1"/>
    <property type="molecule type" value="Transcribed_RNA"/>
</dbReference>
<dbReference type="InterPro" id="IPR000719">
    <property type="entry name" value="Prot_kinase_dom"/>
</dbReference>
<keyword evidence="2" id="KW-0418">Kinase</keyword>
<feature type="domain" description="Protein kinase" evidence="1">
    <location>
        <begin position="1"/>
        <end position="286"/>
    </location>
</feature>
<dbReference type="PROSITE" id="PS50011">
    <property type="entry name" value="PROTEIN_KINASE_DOM"/>
    <property type="match status" value="1"/>
</dbReference>
<gene>
    <name evidence="2" type="ORF">LE_TR14626_c0_g1_i1_g.46264</name>
</gene>